<dbReference type="AlphaFoldDB" id="A0A7I8DHQ8"/>
<dbReference type="InterPro" id="IPR035901">
    <property type="entry name" value="GIY-YIG_endonuc_sf"/>
</dbReference>
<accession>A0A7I8DHQ8</accession>
<gene>
    <name evidence="3" type="ORF">skT53_34410</name>
</gene>
<evidence type="ECO:0000256" key="1">
    <source>
        <dbReference type="ARBA" id="ARBA00007435"/>
    </source>
</evidence>
<comment type="similarity">
    <text evidence="1">Belongs to the UPF0213 family.</text>
</comment>
<name>A0A7I8DHQ8_9BACL</name>
<evidence type="ECO:0000313" key="3">
    <source>
        <dbReference type="EMBL" id="BCJ88456.1"/>
    </source>
</evidence>
<dbReference type="Gene3D" id="3.40.1440.10">
    <property type="entry name" value="GIY-YIG endonuclease"/>
    <property type="match status" value="1"/>
</dbReference>
<dbReference type="CDD" id="cd10456">
    <property type="entry name" value="GIY-YIG_UPF0213"/>
    <property type="match status" value="1"/>
</dbReference>
<organism evidence="3 4">
    <name type="scientific">Effusibacillus dendaii</name>
    <dbReference type="NCBI Taxonomy" id="2743772"/>
    <lineage>
        <taxon>Bacteria</taxon>
        <taxon>Bacillati</taxon>
        <taxon>Bacillota</taxon>
        <taxon>Bacilli</taxon>
        <taxon>Bacillales</taxon>
        <taxon>Alicyclobacillaceae</taxon>
        <taxon>Effusibacillus</taxon>
    </lineage>
</organism>
<evidence type="ECO:0000259" key="2">
    <source>
        <dbReference type="PROSITE" id="PS50164"/>
    </source>
</evidence>
<dbReference type="EMBL" id="AP023366">
    <property type="protein sequence ID" value="BCJ88456.1"/>
    <property type="molecule type" value="Genomic_DNA"/>
</dbReference>
<dbReference type="Proteomes" id="UP000593802">
    <property type="component" value="Chromosome"/>
</dbReference>
<dbReference type="SUPFAM" id="SSF82771">
    <property type="entry name" value="GIY-YIG endonuclease"/>
    <property type="match status" value="1"/>
</dbReference>
<dbReference type="PANTHER" id="PTHR34477:SF1">
    <property type="entry name" value="UPF0213 PROTEIN YHBQ"/>
    <property type="match status" value="1"/>
</dbReference>
<dbReference type="KEGG" id="eff:skT53_34410"/>
<dbReference type="InterPro" id="IPR000305">
    <property type="entry name" value="GIY-YIG_endonuc"/>
</dbReference>
<reference evidence="3 4" key="1">
    <citation type="submission" date="2020-08" db="EMBL/GenBank/DDBJ databases">
        <title>Complete Genome Sequence of Effusibacillus dendaii Strain skT53, Isolated from Farmland soil.</title>
        <authorList>
            <person name="Konishi T."/>
            <person name="Kawasaki H."/>
        </authorList>
    </citation>
    <scope>NUCLEOTIDE SEQUENCE [LARGE SCALE GENOMIC DNA]</scope>
    <source>
        <strain evidence="4">skT53</strain>
    </source>
</reference>
<protein>
    <recommendedName>
        <fullName evidence="2">GIY-YIG domain-containing protein</fullName>
    </recommendedName>
</protein>
<dbReference type="PANTHER" id="PTHR34477">
    <property type="entry name" value="UPF0213 PROTEIN YHBQ"/>
    <property type="match status" value="1"/>
</dbReference>
<evidence type="ECO:0000313" key="4">
    <source>
        <dbReference type="Proteomes" id="UP000593802"/>
    </source>
</evidence>
<keyword evidence="4" id="KW-1185">Reference proteome</keyword>
<proteinExistence type="inferred from homology"/>
<dbReference type="InterPro" id="IPR050190">
    <property type="entry name" value="UPF0213_domain"/>
</dbReference>
<sequence>MYVYIVECKDGTLYTGYTVDIKNRIKMHNNGSGAKYTRGRQPVNLRYVEPCFDKSTALKREKQIKKLNRKQKETLIASVCLLSL</sequence>
<dbReference type="Pfam" id="PF01541">
    <property type="entry name" value="GIY-YIG"/>
    <property type="match status" value="1"/>
</dbReference>
<dbReference type="PROSITE" id="PS50164">
    <property type="entry name" value="GIY_YIG"/>
    <property type="match status" value="1"/>
</dbReference>
<dbReference type="RefSeq" id="WP_200759058.1">
    <property type="nucleotide sequence ID" value="NZ_AP023366.1"/>
</dbReference>
<feature type="domain" description="GIY-YIG" evidence="2">
    <location>
        <begin position="1"/>
        <end position="74"/>
    </location>
</feature>